<evidence type="ECO:0000256" key="4">
    <source>
        <dbReference type="ARBA" id="ARBA00022825"/>
    </source>
</evidence>
<dbReference type="Pfam" id="PF00082">
    <property type="entry name" value="Peptidase_S8"/>
    <property type="match status" value="1"/>
</dbReference>
<evidence type="ECO:0000256" key="5">
    <source>
        <dbReference type="PROSITE-ProRule" id="PRU01240"/>
    </source>
</evidence>
<organism evidence="10 11">
    <name type="scientific">Streptomyces lonegramiae</name>
    <dbReference type="NCBI Taxonomy" id="3075524"/>
    <lineage>
        <taxon>Bacteria</taxon>
        <taxon>Bacillati</taxon>
        <taxon>Actinomycetota</taxon>
        <taxon>Actinomycetes</taxon>
        <taxon>Kitasatosporales</taxon>
        <taxon>Streptomycetaceae</taxon>
        <taxon>Streptomyces</taxon>
    </lineage>
</organism>
<dbReference type="PROSITE" id="PS51892">
    <property type="entry name" value="SUBTILASE"/>
    <property type="match status" value="1"/>
</dbReference>
<evidence type="ECO:0000256" key="6">
    <source>
        <dbReference type="SAM" id="MobiDB-lite"/>
    </source>
</evidence>
<evidence type="ECO:0000256" key="1">
    <source>
        <dbReference type="ARBA" id="ARBA00011073"/>
    </source>
</evidence>
<proteinExistence type="inferred from homology"/>
<dbReference type="PROSITE" id="PS00136">
    <property type="entry name" value="SUBTILASE_ASP"/>
    <property type="match status" value="1"/>
</dbReference>
<feature type="domain" description="Peptidase S8/S53" evidence="9">
    <location>
        <begin position="85"/>
        <end position="321"/>
    </location>
</feature>
<dbReference type="Proteomes" id="UP001180754">
    <property type="component" value="Unassembled WGS sequence"/>
</dbReference>
<dbReference type="Gene3D" id="3.40.50.200">
    <property type="entry name" value="Peptidase S8/S53 domain"/>
    <property type="match status" value="1"/>
</dbReference>
<evidence type="ECO:0000259" key="9">
    <source>
        <dbReference type="Pfam" id="PF00082"/>
    </source>
</evidence>
<accession>A0ABU2X686</accession>
<dbReference type="InterPro" id="IPR036852">
    <property type="entry name" value="Peptidase_S8/S53_dom_sf"/>
</dbReference>
<sequence length="423" mass="41958">MRRALSHRHPVARVVAAAALATAPLATAATPAAADPGSGSVELPPVVAVLASDVPCAKASTRKAEDATWSRSTLGLGRAWELSQGAGVTVAVVDSGVGTDIPALSGRVTAVGDAGEDCVGHGSFAAGLIAAAPVKGVGVAGVAPGARILAVRGTQPRGETTAATLAAGIRTAVDKGADVIYVGRVLATGKAELTKAAAYAAERDALVVAPVGPDFLPRDRNTGQTVEPAPWYWPASAPGVLSVIDYGPDGKRPDSAPALDGADLAAPGDAVVSVGPKGSGHYIGSGSSLAAAHVAGAAALVRARYPEMSAAEVARQLTVAAYPSDTPRVDPYASVSSLLTDQQGATPKPAAAHVPPAASPEPRHRAVIIAGAGGGLLLLVAAGAVVIPRGRARRWRPGDARDRQPTEAIAPTTPTEPAGTGAS</sequence>
<feature type="compositionally biased region" description="Basic and acidic residues" evidence="6">
    <location>
        <begin position="396"/>
        <end position="405"/>
    </location>
</feature>
<feature type="signal peptide" evidence="8">
    <location>
        <begin position="1"/>
        <end position="28"/>
    </location>
</feature>
<keyword evidence="3 5" id="KW-0378">Hydrolase</keyword>
<feature type="active site" description="Charge relay system" evidence="5">
    <location>
        <position position="121"/>
    </location>
</feature>
<keyword evidence="4 5" id="KW-0720">Serine protease</keyword>
<keyword evidence="7" id="KW-0812">Transmembrane</keyword>
<feature type="chain" id="PRO_5047179553" evidence="8">
    <location>
        <begin position="29"/>
        <end position="423"/>
    </location>
</feature>
<keyword evidence="11" id="KW-1185">Reference proteome</keyword>
<evidence type="ECO:0000313" key="10">
    <source>
        <dbReference type="EMBL" id="MDT0541432.1"/>
    </source>
</evidence>
<keyword evidence="7" id="KW-1133">Transmembrane helix</keyword>
<dbReference type="PANTHER" id="PTHR43806">
    <property type="entry name" value="PEPTIDASE S8"/>
    <property type="match status" value="1"/>
</dbReference>
<evidence type="ECO:0000256" key="7">
    <source>
        <dbReference type="SAM" id="Phobius"/>
    </source>
</evidence>
<gene>
    <name evidence="10" type="ORF">RND15_01710</name>
</gene>
<dbReference type="InterPro" id="IPR050131">
    <property type="entry name" value="Peptidase_S8_subtilisin-like"/>
</dbReference>
<dbReference type="InterPro" id="IPR015500">
    <property type="entry name" value="Peptidase_S8_subtilisin-rel"/>
</dbReference>
<dbReference type="InterPro" id="IPR000209">
    <property type="entry name" value="Peptidase_S8/S53_dom"/>
</dbReference>
<evidence type="ECO:0000256" key="3">
    <source>
        <dbReference type="ARBA" id="ARBA00022801"/>
    </source>
</evidence>
<keyword evidence="7" id="KW-0472">Membrane</keyword>
<dbReference type="InterPro" id="IPR023827">
    <property type="entry name" value="Peptidase_S8_Asp-AS"/>
</dbReference>
<dbReference type="PRINTS" id="PR00723">
    <property type="entry name" value="SUBTILISIN"/>
</dbReference>
<dbReference type="EMBL" id="JAVRFD010000001">
    <property type="protein sequence ID" value="MDT0541432.1"/>
    <property type="molecule type" value="Genomic_DNA"/>
</dbReference>
<feature type="region of interest" description="Disordered" evidence="6">
    <location>
        <begin position="394"/>
        <end position="423"/>
    </location>
</feature>
<protein>
    <submittedName>
        <fullName evidence="10">S8 family serine peptidase</fullName>
    </submittedName>
</protein>
<comment type="similarity">
    <text evidence="1 5">Belongs to the peptidase S8 family.</text>
</comment>
<reference evidence="10" key="1">
    <citation type="submission" date="2024-05" db="EMBL/GenBank/DDBJ databases">
        <title>30 novel species of actinomycetes from the DSMZ collection.</title>
        <authorList>
            <person name="Nouioui I."/>
        </authorList>
    </citation>
    <scope>NUCLEOTIDE SEQUENCE</scope>
    <source>
        <strain evidence="10">DSM 41529</strain>
    </source>
</reference>
<comment type="caution">
    <text evidence="10">The sequence shown here is derived from an EMBL/GenBank/DDBJ whole genome shotgun (WGS) entry which is preliminary data.</text>
</comment>
<feature type="active site" description="Charge relay system" evidence="5">
    <location>
        <position position="94"/>
    </location>
</feature>
<evidence type="ECO:0000256" key="2">
    <source>
        <dbReference type="ARBA" id="ARBA00022670"/>
    </source>
</evidence>
<dbReference type="RefSeq" id="WP_311721700.1">
    <property type="nucleotide sequence ID" value="NZ_JAVRFD010000001.1"/>
</dbReference>
<feature type="compositionally biased region" description="Low complexity" evidence="6">
    <location>
        <begin position="406"/>
        <end position="423"/>
    </location>
</feature>
<feature type="active site" description="Charge relay system" evidence="5">
    <location>
        <position position="288"/>
    </location>
</feature>
<name>A0ABU2X686_9ACTN</name>
<dbReference type="SUPFAM" id="SSF52743">
    <property type="entry name" value="Subtilisin-like"/>
    <property type="match status" value="1"/>
</dbReference>
<evidence type="ECO:0000256" key="8">
    <source>
        <dbReference type="SAM" id="SignalP"/>
    </source>
</evidence>
<keyword evidence="2 5" id="KW-0645">Protease</keyword>
<dbReference type="PANTHER" id="PTHR43806:SF11">
    <property type="entry name" value="CEREVISIN-RELATED"/>
    <property type="match status" value="1"/>
</dbReference>
<keyword evidence="8" id="KW-0732">Signal</keyword>
<evidence type="ECO:0000313" key="11">
    <source>
        <dbReference type="Proteomes" id="UP001180754"/>
    </source>
</evidence>
<feature type="transmembrane region" description="Helical" evidence="7">
    <location>
        <begin position="366"/>
        <end position="387"/>
    </location>
</feature>